<protein>
    <submittedName>
        <fullName evidence="1">Imm1 family immunity protein</fullName>
    </submittedName>
</protein>
<gene>
    <name evidence="1" type="ORF">ACFPFX_35120</name>
</gene>
<dbReference type="Pfam" id="PF14430">
    <property type="entry name" value="Imm1"/>
    <property type="match status" value="1"/>
</dbReference>
<dbReference type="EMBL" id="JBHSIZ010000051">
    <property type="protein sequence ID" value="MFC4961526.1"/>
    <property type="molecule type" value="Genomic_DNA"/>
</dbReference>
<reference evidence="2" key="1">
    <citation type="journal article" date="2019" name="Int. J. Syst. Evol. Microbiol.">
        <title>The Global Catalogue of Microorganisms (GCM) 10K type strain sequencing project: providing services to taxonomists for standard genome sequencing and annotation.</title>
        <authorList>
            <consortium name="The Broad Institute Genomics Platform"/>
            <consortium name="The Broad Institute Genome Sequencing Center for Infectious Disease"/>
            <person name="Wu L."/>
            <person name="Ma J."/>
        </authorList>
    </citation>
    <scope>NUCLEOTIDE SEQUENCE [LARGE SCALE GENOMIC DNA]</scope>
    <source>
        <strain evidence="2">CCM 7224</strain>
    </source>
</reference>
<dbReference type="Proteomes" id="UP001595834">
    <property type="component" value="Unassembled WGS sequence"/>
</dbReference>
<evidence type="ECO:0000313" key="1">
    <source>
        <dbReference type="EMBL" id="MFC4961526.1"/>
    </source>
</evidence>
<sequence length="176" mass="19526">MILVARFFGRFHYAESAEEMREVVERFLSGFPAETVQAPGFELDCETASFGFMESAPGEGASVQWPDNSLEVTVNFSNGHGGLVWYVDANRASEINEKTQSDMADWAWVSDNPEPVAFGPEILIDVHVPYYHDSRNALPVSRIRAALQEFCRAGSGARPESVHWVKGQPTGERDEG</sequence>
<keyword evidence="2" id="KW-1185">Reference proteome</keyword>
<organism evidence="1 2">
    <name type="scientific">Streptomyces mauvecolor</name>
    <dbReference type="NCBI Taxonomy" id="58345"/>
    <lineage>
        <taxon>Bacteria</taxon>
        <taxon>Bacillati</taxon>
        <taxon>Actinomycetota</taxon>
        <taxon>Actinomycetes</taxon>
        <taxon>Kitasatosporales</taxon>
        <taxon>Streptomycetaceae</taxon>
        <taxon>Streptomyces</taxon>
    </lineage>
</organism>
<accession>A0ABV9UWE8</accession>
<name>A0ABV9UWE8_9ACTN</name>
<comment type="caution">
    <text evidence="1">The sequence shown here is derived from an EMBL/GenBank/DDBJ whole genome shotgun (WGS) entry which is preliminary data.</text>
</comment>
<dbReference type="InterPro" id="IPR025680">
    <property type="entry name" value="DddI"/>
</dbReference>
<proteinExistence type="predicted"/>
<evidence type="ECO:0000313" key="2">
    <source>
        <dbReference type="Proteomes" id="UP001595834"/>
    </source>
</evidence>
<dbReference type="RefSeq" id="WP_344380537.1">
    <property type="nucleotide sequence ID" value="NZ_BAAASQ010000047.1"/>
</dbReference>